<proteinExistence type="predicted"/>
<accession>A0A1I4RAK7</accession>
<reference evidence="3" key="1">
    <citation type="submission" date="2016-10" db="EMBL/GenBank/DDBJ databases">
        <authorList>
            <person name="Varghese N."/>
            <person name="Submissions S."/>
        </authorList>
    </citation>
    <scope>NUCLEOTIDE SEQUENCE [LARGE SCALE GENOMIC DNA]</scope>
    <source>
        <strain evidence="3">Nm44</strain>
    </source>
</reference>
<dbReference type="EMBL" id="FOUB01000031">
    <property type="protein sequence ID" value="SFM49257.1"/>
    <property type="molecule type" value="Genomic_DNA"/>
</dbReference>
<feature type="transmembrane region" description="Helical" evidence="1">
    <location>
        <begin position="40"/>
        <end position="58"/>
    </location>
</feature>
<protein>
    <submittedName>
        <fullName evidence="2">Uncharacterized protein</fullName>
    </submittedName>
</protein>
<evidence type="ECO:0000256" key="1">
    <source>
        <dbReference type="SAM" id="Phobius"/>
    </source>
</evidence>
<evidence type="ECO:0000313" key="3">
    <source>
        <dbReference type="Proteomes" id="UP000183287"/>
    </source>
</evidence>
<keyword evidence="1" id="KW-0812">Transmembrane</keyword>
<keyword evidence="3" id="KW-1185">Reference proteome</keyword>
<evidence type="ECO:0000313" key="2">
    <source>
        <dbReference type="EMBL" id="SFM49257.1"/>
    </source>
</evidence>
<dbReference type="Proteomes" id="UP000183287">
    <property type="component" value="Unassembled WGS sequence"/>
</dbReference>
<feature type="transmembrane region" description="Helical" evidence="1">
    <location>
        <begin position="16"/>
        <end position="34"/>
    </location>
</feature>
<dbReference type="AlphaFoldDB" id="A0A1I4RAK7"/>
<organism evidence="2 3">
    <name type="scientific">Nitrosomonas communis</name>
    <dbReference type="NCBI Taxonomy" id="44574"/>
    <lineage>
        <taxon>Bacteria</taxon>
        <taxon>Pseudomonadati</taxon>
        <taxon>Pseudomonadota</taxon>
        <taxon>Betaproteobacteria</taxon>
        <taxon>Nitrosomonadales</taxon>
        <taxon>Nitrosomonadaceae</taxon>
        <taxon>Nitrosomonas</taxon>
    </lineage>
</organism>
<sequence length="81" mass="9345">MISNSPNSIDSKSHKCYRPIAVFPVFLLVIPFLNQNGLCRLHLAVLFIQSAAYLRVIFDLEMKLLMMRSYLEHEIGYAKKS</sequence>
<keyword evidence="1" id="KW-0472">Membrane</keyword>
<gene>
    <name evidence="2" type="ORF">SAMN05421863_103139</name>
</gene>
<keyword evidence="1" id="KW-1133">Transmembrane helix</keyword>
<name>A0A1I4RAK7_9PROT</name>